<gene>
    <name evidence="2" type="ORF">ACCB07790</name>
</gene>
<feature type="region of interest" description="Disordered" evidence="1">
    <location>
        <begin position="1"/>
        <end position="27"/>
    </location>
</feature>
<protein>
    <submittedName>
        <fullName evidence="2">DNA polymerase delta catalytic subunit</fullName>
    </submittedName>
</protein>
<proteinExistence type="evidence at transcript level"/>
<organism evidence="2">
    <name type="scientific">Apis cerana</name>
    <name type="common">Indian honeybee</name>
    <dbReference type="NCBI Taxonomy" id="7461"/>
    <lineage>
        <taxon>Eukaryota</taxon>
        <taxon>Metazoa</taxon>
        <taxon>Ecdysozoa</taxon>
        <taxon>Arthropoda</taxon>
        <taxon>Hexapoda</taxon>
        <taxon>Insecta</taxon>
        <taxon>Pterygota</taxon>
        <taxon>Neoptera</taxon>
        <taxon>Endopterygota</taxon>
        <taxon>Hymenoptera</taxon>
        <taxon>Apocrita</taxon>
        <taxon>Aculeata</taxon>
        <taxon>Apoidea</taxon>
        <taxon>Anthophila</taxon>
        <taxon>Apidae</taxon>
        <taxon>Apis</taxon>
    </lineage>
</organism>
<dbReference type="AlphaFoldDB" id="V9IHT3"/>
<feature type="compositionally biased region" description="Polar residues" evidence="1">
    <location>
        <begin position="1"/>
        <end position="11"/>
    </location>
</feature>
<reference evidence="2" key="1">
    <citation type="submission" date="2011-11" db="EMBL/GenBank/DDBJ databases">
        <title>Decoding the brain transcriptome of the Eastern honeybee (Apis cerana) based on pyrosequencing.</title>
        <authorList>
            <person name="Sun L."/>
            <person name="Zheng H."/>
            <person name="Wang Y."/>
            <person name="Xie X."/>
            <person name="Zhu Y."/>
            <person name="Gu W."/>
            <person name="Wang S."/>
        </authorList>
    </citation>
    <scope>NUCLEOTIDE SEQUENCE</scope>
    <source>
        <tissue evidence="2">Brain</tissue>
    </source>
</reference>
<evidence type="ECO:0000256" key="1">
    <source>
        <dbReference type="SAM" id="MobiDB-lite"/>
    </source>
</evidence>
<name>V9IHT3_APICE</name>
<dbReference type="EMBL" id="JR046569">
    <property type="protein sequence ID" value="AEY60217.1"/>
    <property type="molecule type" value="mRNA"/>
</dbReference>
<sequence length="66" mass="7582">MNKRQFSSSTAKKAKYRDEDDDDYPGSFEAELATMDEMEDEFGNTMSQVIEEPIPVQLNKTSKNRS</sequence>
<accession>V9IHT3</accession>
<evidence type="ECO:0000313" key="2">
    <source>
        <dbReference type="EMBL" id="AEY60217.1"/>
    </source>
</evidence>